<dbReference type="PROSITE" id="PS00903">
    <property type="entry name" value="CYT_DCMP_DEAMINASES_1"/>
    <property type="match status" value="1"/>
</dbReference>
<gene>
    <name evidence="18" type="ORF">SAMN05216551_103268</name>
</gene>
<accession>A0A1H2PML2</accession>
<comment type="catalytic activity">
    <reaction evidence="13">
        <text>2,5-diamino-6-hydroxy-4-(5-phosphoribosylamino)-pyrimidine + H2O + H(+) = 5-amino-6-(5-phospho-D-ribosylamino)uracil + NH4(+)</text>
        <dbReference type="Rhea" id="RHEA:21868"/>
        <dbReference type="ChEBI" id="CHEBI:15377"/>
        <dbReference type="ChEBI" id="CHEBI:15378"/>
        <dbReference type="ChEBI" id="CHEBI:28938"/>
        <dbReference type="ChEBI" id="CHEBI:58453"/>
        <dbReference type="ChEBI" id="CHEBI:58614"/>
        <dbReference type="EC" id="3.5.4.26"/>
    </reaction>
</comment>
<keyword evidence="12" id="KW-0511">Multifunctional enzyme</keyword>
<dbReference type="InterPro" id="IPR050765">
    <property type="entry name" value="Riboflavin_Biosynth_HTPR"/>
</dbReference>
<feature type="binding site" evidence="16">
    <location>
        <position position="53"/>
    </location>
    <ligand>
        <name>Zn(2+)</name>
        <dbReference type="ChEBI" id="CHEBI:29105"/>
        <note>catalytic</note>
    </ligand>
</feature>
<keyword evidence="9 13" id="KW-0862">Zinc</keyword>
<dbReference type="GO" id="GO:0009231">
    <property type="term" value="P:riboflavin biosynthetic process"/>
    <property type="evidence" value="ECO:0007669"/>
    <property type="project" value="UniProtKB-UniPathway"/>
</dbReference>
<dbReference type="GO" id="GO:0008270">
    <property type="term" value="F:zinc ion binding"/>
    <property type="evidence" value="ECO:0007669"/>
    <property type="project" value="InterPro"/>
</dbReference>
<feature type="binding site" evidence="16">
    <location>
        <position position="90"/>
    </location>
    <ligand>
        <name>Zn(2+)</name>
        <dbReference type="ChEBI" id="CHEBI:29105"/>
        <note>catalytic</note>
    </ligand>
</feature>
<feature type="active site" description="Proton donor" evidence="14">
    <location>
        <position position="55"/>
    </location>
</feature>
<feature type="binding site" evidence="15">
    <location>
        <begin position="301"/>
        <end position="307"/>
    </location>
    <ligand>
        <name>NADP(+)</name>
        <dbReference type="ChEBI" id="CHEBI:58349"/>
    </ligand>
</feature>
<dbReference type="AlphaFoldDB" id="A0A1H2PML2"/>
<keyword evidence="10 13" id="KW-0521">NADP</keyword>
<comment type="pathway">
    <text evidence="2 13">Cofactor biosynthesis; riboflavin biosynthesis; 5-amino-6-(D-ribitylamino)uracil from GTP: step 2/4.</text>
</comment>
<dbReference type="PANTHER" id="PTHR38011">
    <property type="entry name" value="DIHYDROFOLATE REDUCTASE FAMILY PROTEIN (AFU_ORTHOLOGUE AFUA_8G06820)"/>
    <property type="match status" value="1"/>
</dbReference>
<dbReference type="InterPro" id="IPR016193">
    <property type="entry name" value="Cytidine_deaminase-like"/>
</dbReference>
<reference evidence="19" key="1">
    <citation type="submission" date="2016-09" db="EMBL/GenBank/DDBJ databases">
        <authorList>
            <person name="Varghese N."/>
            <person name="Submissions S."/>
        </authorList>
    </citation>
    <scope>NUCLEOTIDE SEQUENCE [LARGE SCALE GENOMIC DNA]</scope>
    <source>
        <strain evidence="19">JS23</strain>
    </source>
</reference>
<dbReference type="PANTHER" id="PTHR38011:SF7">
    <property type="entry name" value="2,5-DIAMINO-6-RIBOSYLAMINO-4(3H)-PYRIMIDINONE 5'-PHOSPHATE REDUCTASE"/>
    <property type="match status" value="1"/>
</dbReference>
<feature type="binding site" evidence="15">
    <location>
        <position position="202"/>
    </location>
    <ligand>
        <name>NADP(+)</name>
        <dbReference type="ChEBI" id="CHEBI:58349"/>
    </ligand>
</feature>
<comment type="catalytic activity">
    <reaction evidence="13">
        <text>5-amino-6-(5-phospho-D-ribitylamino)uracil + NADP(+) = 5-amino-6-(5-phospho-D-ribosylamino)uracil + NADPH + H(+)</text>
        <dbReference type="Rhea" id="RHEA:17845"/>
        <dbReference type="ChEBI" id="CHEBI:15378"/>
        <dbReference type="ChEBI" id="CHEBI:57783"/>
        <dbReference type="ChEBI" id="CHEBI:58349"/>
        <dbReference type="ChEBI" id="CHEBI:58421"/>
        <dbReference type="ChEBI" id="CHEBI:58453"/>
        <dbReference type="EC" id="1.1.1.193"/>
    </reaction>
</comment>
<dbReference type="NCBIfam" id="TIGR00326">
    <property type="entry name" value="eubact_ribD"/>
    <property type="match status" value="1"/>
</dbReference>
<evidence type="ECO:0000256" key="5">
    <source>
        <dbReference type="ARBA" id="ARBA00007417"/>
    </source>
</evidence>
<feature type="binding site" evidence="15">
    <location>
        <position position="210"/>
    </location>
    <ligand>
        <name>substrate</name>
    </ligand>
</feature>
<comment type="cofactor">
    <cofactor evidence="13 16">
        <name>Zn(2+)</name>
        <dbReference type="ChEBI" id="CHEBI:29105"/>
    </cofactor>
    <text evidence="13 16">Binds 1 zinc ion.</text>
</comment>
<feature type="binding site" evidence="15">
    <location>
        <position position="299"/>
    </location>
    <ligand>
        <name>substrate</name>
    </ligand>
</feature>
<feature type="binding site" evidence="16">
    <location>
        <position position="81"/>
    </location>
    <ligand>
        <name>Zn(2+)</name>
        <dbReference type="ChEBI" id="CHEBI:29105"/>
        <note>catalytic</note>
    </ligand>
</feature>
<comment type="similarity">
    <text evidence="5 13">In the C-terminal section; belongs to the HTP reductase family.</text>
</comment>
<evidence type="ECO:0000256" key="10">
    <source>
        <dbReference type="ARBA" id="ARBA00022857"/>
    </source>
</evidence>
<feature type="binding site" evidence="15">
    <location>
        <position position="174"/>
    </location>
    <ligand>
        <name>substrate</name>
    </ligand>
</feature>
<evidence type="ECO:0000256" key="6">
    <source>
        <dbReference type="ARBA" id="ARBA00022619"/>
    </source>
</evidence>
<evidence type="ECO:0000256" key="8">
    <source>
        <dbReference type="ARBA" id="ARBA00022801"/>
    </source>
</evidence>
<evidence type="ECO:0000259" key="17">
    <source>
        <dbReference type="PROSITE" id="PS51747"/>
    </source>
</evidence>
<keyword evidence="8 13" id="KW-0378">Hydrolase</keyword>
<evidence type="ECO:0000256" key="2">
    <source>
        <dbReference type="ARBA" id="ARBA00004882"/>
    </source>
</evidence>
<dbReference type="RefSeq" id="WP_091906472.1">
    <property type="nucleotide sequence ID" value="NZ_FNLO01000003.1"/>
</dbReference>
<evidence type="ECO:0000256" key="11">
    <source>
        <dbReference type="ARBA" id="ARBA00023002"/>
    </source>
</evidence>
<dbReference type="SUPFAM" id="SSF53597">
    <property type="entry name" value="Dihydrofolate reductase-like"/>
    <property type="match status" value="1"/>
</dbReference>
<evidence type="ECO:0000313" key="18">
    <source>
        <dbReference type="EMBL" id="SDV47750.1"/>
    </source>
</evidence>
<keyword evidence="7 13" id="KW-0479">Metal-binding</keyword>
<dbReference type="CDD" id="cd01284">
    <property type="entry name" value="Riboflavin_deaminase-reductase"/>
    <property type="match status" value="1"/>
</dbReference>
<dbReference type="InterPro" id="IPR002125">
    <property type="entry name" value="CMP_dCMP_dom"/>
</dbReference>
<feature type="binding site" evidence="15">
    <location>
        <position position="176"/>
    </location>
    <ligand>
        <name>NADP(+)</name>
        <dbReference type="ChEBI" id="CHEBI:58349"/>
    </ligand>
</feature>
<comment type="similarity">
    <text evidence="4 13">In the N-terminal section; belongs to the cytidine and deoxycytidylate deaminase family.</text>
</comment>
<dbReference type="Pfam" id="PF01872">
    <property type="entry name" value="RibD_C"/>
    <property type="match status" value="1"/>
</dbReference>
<dbReference type="OrthoDB" id="9800865at2"/>
<dbReference type="PROSITE" id="PS51747">
    <property type="entry name" value="CYT_DCMP_DEAMINASES_2"/>
    <property type="match status" value="1"/>
</dbReference>
<evidence type="ECO:0000256" key="9">
    <source>
        <dbReference type="ARBA" id="ARBA00022833"/>
    </source>
</evidence>
<evidence type="ECO:0000256" key="1">
    <source>
        <dbReference type="ARBA" id="ARBA00002151"/>
    </source>
</evidence>
<evidence type="ECO:0000256" key="12">
    <source>
        <dbReference type="ARBA" id="ARBA00023268"/>
    </source>
</evidence>
<dbReference type="InterPro" id="IPR011549">
    <property type="entry name" value="RibD_C"/>
</dbReference>
<dbReference type="InterPro" id="IPR004794">
    <property type="entry name" value="Eubact_RibD"/>
</dbReference>
<dbReference type="InterPro" id="IPR024072">
    <property type="entry name" value="DHFR-like_dom_sf"/>
</dbReference>
<comment type="function">
    <text evidence="1 13">Converts 2,5-diamino-6-(ribosylamino)-4(3h)-pyrimidinone 5'-phosphate into 5-amino-6-(ribosylamino)-2,4(1h,3h)-pyrimidinedione 5'-phosphate.</text>
</comment>
<dbReference type="EC" id="1.1.1.193" evidence="13"/>
<dbReference type="GO" id="GO:0050661">
    <property type="term" value="F:NADP binding"/>
    <property type="evidence" value="ECO:0007669"/>
    <property type="project" value="InterPro"/>
</dbReference>
<dbReference type="SUPFAM" id="SSF53927">
    <property type="entry name" value="Cytidine deaminase-like"/>
    <property type="match status" value="1"/>
</dbReference>
<name>A0A1H2PML2_9BURK</name>
<sequence>MYSNDDFALMTRALALAERGMYTTTPNPRVGCVLVRDGRVIGEGFTQPAGSDHAEVRALKDARARGIDVRGASAYVTLEPCSHVGRTPACAHTLVQAGIARVVAAMEDPNPRVSGRGLEILRAAGIEVRCGLLESAARELNIGFVKRMIQGRPWVRLKVAASLDGRTALANGRSQWLTGPEARRDGHRWRARACAVLTGVGTVRADDPQLTVRAIETPRQPQRVLLDSKLAASPEAKIFDDGAALVICASDDGDAAPRAARLRERGAEVVALPDADGRVDLAAALDLLGAREINELHLEAGYKLNGAWLRAGLVDELLVYMAPSLLGNHALGMFGLPALDTLDARIKLHFHAVEAVGSDLRLLLRPTDGDETVPAILQPAVPTPPRA</sequence>
<feature type="binding site" evidence="15">
    <location>
        <position position="190"/>
    </location>
    <ligand>
        <name>substrate</name>
    </ligand>
</feature>
<dbReference type="Proteomes" id="UP000243719">
    <property type="component" value="Unassembled WGS sequence"/>
</dbReference>
<protein>
    <recommendedName>
        <fullName evidence="13">Riboflavin biosynthesis protein RibD</fullName>
    </recommendedName>
    <domain>
        <recommendedName>
            <fullName evidence="13">Diaminohydroxyphosphoribosylaminopyrimidine deaminase</fullName>
            <shortName evidence="13">DRAP deaminase</shortName>
            <ecNumber evidence="13">3.5.4.26</ecNumber>
        </recommendedName>
        <alternativeName>
            <fullName evidence="13">Riboflavin-specific deaminase</fullName>
        </alternativeName>
    </domain>
    <domain>
        <recommendedName>
            <fullName evidence="13">5-amino-6-(5-phosphoribosylamino)uracil reductase</fullName>
            <ecNumber evidence="13">1.1.1.193</ecNumber>
        </recommendedName>
        <alternativeName>
            <fullName evidence="13">HTP reductase</fullName>
        </alternativeName>
    </domain>
</protein>
<feature type="binding site" evidence="15">
    <location>
        <position position="206"/>
    </location>
    <ligand>
        <name>substrate</name>
    </ligand>
</feature>
<feature type="domain" description="CMP/dCMP-type deaminase" evidence="17">
    <location>
        <begin position="4"/>
        <end position="129"/>
    </location>
</feature>
<dbReference type="PIRSF" id="PIRSF006769">
    <property type="entry name" value="RibD"/>
    <property type="match status" value="1"/>
</dbReference>
<evidence type="ECO:0000313" key="19">
    <source>
        <dbReference type="Proteomes" id="UP000243719"/>
    </source>
</evidence>
<feature type="binding site" evidence="15">
    <location>
        <position position="213"/>
    </location>
    <ligand>
        <name>substrate</name>
    </ligand>
</feature>
<keyword evidence="19" id="KW-1185">Reference proteome</keyword>
<organism evidence="18 19">
    <name type="scientific">Chitinasiproducens palmae</name>
    <dbReference type="NCBI Taxonomy" id="1770053"/>
    <lineage>
        <taxon>Bacteria</taxon>
        <taxon>Pseudomonadati</taxon>
        <taxon>Pseudomonadota</taxon>
        <taxon>Betaproteobacteria</taxon>
        <taxon>Burkholderiales</taxon>
        <taxon>Burkholderiaceae</taxon>
        <taxon>Chitinasiproducens</taxon>
    </lineage>
</organism>
<dbReference type="InterPro" id="IPR016192">
    <property type="entry name" value="APOBEC/CMP_deaminase_Zn-bd"/>
</dbReference>
<dbReference type="STRING" id="1770053.SAMN05216551_103268"/>
<keyword evidence="11 13" id="KW-0560">Oxidoreductase</keyword>
<feature type="binding site" evidence="15">
    <location>
        <position position="228"/>
    </location>
    <ligand>
        <name>NADP(+)</name>
        <dbReference type="ChEBI" id="CHEBI:58349"/>
    </ligand>
</feature>
<dbReference type="Gene3D" id="3.40.140.10">
    <property type="entry name" value="Cytidine Deaminase, domain 2"/>
    <property type="match status" value="1"/>
</dbReference>
<feature type="binding site" evidence="15">
    <location>
        <position position="160"/>
    </location>
    <ligand>
        <name>NADP(+)</name>
        <dbReference type="ChEBI" id="CHEBI:58349"/>
    </ligand>
</feature>
<comment type="pathway">
    <text evidence="3 13">Cofactor biosynthesis; riboflavin biosynthesis; 5-amino-6-(D-ribitylamino)uracil from GTP: step 3/4.</text>
</comment>
<dbReference type="UniPathway" id="UPA00275">
    <property type="reaction ID" value="UER00401"/>
</dbReference>
<evidence type="ECO:0000256" key="13">
    <source>
        <dbReference type="PIRNR" id="PIRNR006769"/>
    </source>
</evidence>
<dbReference type="NCBIfam" id="TIGR00227">
    <property type="entry name" value="ribD_Cterm"/>
    <property type="match status" value="1"/>
</dbReference>
<evidence type="ECO:0000256" key="7">
    <source>
        <dbReference type="ARBA" id="ARBA00022723"/>
    </source>
</evidence>
<dbReference type="Gene3D" id="3.40.430.10">
    <property type="entry name" value="Dihydrofolate Reductase, subunit A"/>
    <property type="match status" value="1"/>
</dbReference>
<evidence type="ECO:0000256" key="15">
    <source>
        <dbReference type="PIRSR" id="PIRSR006769-2"/>
    </source>
</evidence>
<dbReference type="Pfam" id="PF00383">
    <property type="entry name" value="dCMP_cyt_deam_1"/>
    <property type="match status" value="1"/>
</dbReference>
<dbReference type="InterPro" id="IPR002734">
    <property type="entry name" value="RibDG_C"/>
</dbReference>
<evidence type="ECO:0000256" key="14">
    <source>
        <dbReference type="PIRSR" id="PIRSR006769-1"/>
    </source>
</evidence>
<dbReference type="GO" id="GO:0008835">
    <property type="term" value="F:diaminohydroxyphosphoribosylaminopyrimidine deaminase activity"/>
    <property type="evidence" value="ECO:0007669"/>
    <property type="project" value="UniProtKB-EC"/>
</dbReference>
<evidence type="ECO:0000256" key="3">
    <source>
        <dbReference type="ARBA" id="ARBA00004910"/>
    </source>
</evidence>
<dbReference type="EC" id="3.5.4.26" evidence="13"/>
<evidence type="ECO:0000256" key="4">
    <source>
        <dbReference type="ARBA" id="ARBA00005259"/>
    </source>
</evidence>
<dbReference type="FunFam" id="3.40.140.10:FF:000025">
    <property type="entry name" value="Riboflavin biosynthesis protein RibD"/>
    <property type="match status" value="1"/>
</dbReference>
<keyword evidence="6 13" id="KW-0686">Riboflavin biosynthesis</keyword>
<dbReference type="GO" id="GO:0008703">
    <property type="term" value="F:5-amino-6-(5-phosphoribosylamino)uracil reductase activity"/>
    <property type="evidence" value="ECO:0007669"/>
    <property type="project" value="UniProtKB-EC"/>
</dbReference>
<evidence type="ECO:0000256" key="16">
    <source>
        <dbReference type="PIRSR" id="PIRSR006769-3"/>
    </source>
</evidence>
<dbReference type="EMBL" id="FNLO01000003">
    <property type="protein sequence ID" value="SDV47750.1"/>
    <property type="molecule type" value="Genomic_DNA"/>
</dbReference>
<proteinExistence type="inferred from homology"/>